<dbReference type="EMBL" id="CP005961">
    <property type="protein sequence ID" value="AHZ73609.1"/>
    <property type="molecule type" value="Genomic_DNA"/>
</dbReference>
<dbReference type="OrthoDB" id="8481003at2"/>
<dbReference type="RefSeq" id="WP_158491256.1">
    <property type="nucleotide sequence ID" value="NZ_CP005961.1"/>
</dbReference>
<dbReference type="HOGENOM" id="CLU_062408_0_0_6"/>
<evidence type="ECO:0008006" key="4">
    <source>
        <dbReference type="Google" id="ProtNLM"/>
    </source>
</evidence>
<feature type="compositionally biased region" description="Basic and acidic residues" evidence="1">
    <location>
        <begin position="31"/>
        <end position="50"/>
    </location>
</feature>
<proteinExistence type="predicted"/>
<protein>
    <recommendedName>
        <fullName evidence="4">TrfA family protein</fullName>
    </recommendedName>
</protein>
<sequence length="315" mass="35714">MSTEKPDEPRTPDLFKNEETSEGKTASSKRKPGDGLRAAKERAAAVQKEAQKTAEIRLKAWGEEVREAPNEALRSALFTARNRNTPREQMKNIEVVSYGNSRLIYSGEELRQDDLDVWFQVVHLAREAELGHPICFSPLAMKKDLKMPYGKKHTERLKNILTRLKATAVAIHSERLGRGVVLSLIRKFEYSDDLEEDNTGRDLSWVIELEPEIAKLFGGGFYSTRIEWEQRLSLKGNLAKWMHGFYASHSEPYDLKVETLIKSAGSRVSSIGKARQMIREALDELKRSGFLLEGSIDAKDKVVVKRRKNTTSDPA</sequence>
<dbReference type="KEGG" id="pman:OU5_P0357"/>
<feature type="region of interest" description="Disordered" evidence="1">
    <location>
        <begin position="1"/>
        <end position="50"/>
    </location>
</feature>
<evidence type="ECO:0000313" key="2">
    <source>
        <dbReference type="EMBL" id="AHZ73609.1"/>
    </source>
</evidence>
<keyword evidence="2" id="KW-0614">Plasmid</keyword>
<accession>A0A024EL25</accession>
<evidence type="ECO:0000313" key="3">
    <source>
        <dbReference type="Proteomes" id="UP000026913"/>
    </source>
</evidence>
<dbReference type="Proteomes" id="UP000026913">
    <property type="component" value="Plasmid unnamed"/>
</dbReference>
<dbReference type="Pfam" id="PF07042">
    <property type="entry name" value="TrfA"/>
    <property type="match status" value="1"/>
</dbReference>
<name>A0A024EL25_9PSED</name>
<feature type="compositionally biased region" description="Basic and acidic residues" evidence="1">
    <location>
        <begin position="1"/>
        <end position="22"/>
    </location>
</feature>
<reference evidence="2 3" key="1">
    <citation type="journal article" date="2012" name="J. Bacteriol.">
        <title>Genome sequence of cold-adapted Pseudomonas mandelii strain JR-1.</title>
        <authorList>
            <person name="Jang S.H."/>
            <person name="Kim J."/>
            <person name="Kim J."/>
            <person name="Hong S."/>
            <person name="Lee C."/>
        </authorList>
    </citation>
    <scope>NUCLEOTIDE SEQUENCE [LARGE SCALE GENOMIC DNA]</scope>
    <source>
        <strain evidence="2 3">JR-1</strain>
        <plasmid evidence="3">Plasmid</plasmid>
    </source>
</reference>
<organism evidence="2 3">
    <name type="scientific">Pseudomonas mandelii JR-1</name>
    <dbReference type="NCBI Taxonomy" id="1147786"/>
    <lineage>
        <taxon>Bacteria</taxon>
        <taxon>Pseudomonadati</taxon>
        <taxon>Pseudomonadota</taxon>
        <taxon>Gammaproteobacteria</taxon>
        <taxon>Pseudomonadales</taxon>
        <taxon>Pseudomonadaceae</taxon>
        <taxon>Pseudomonas</taxon>
    </lineage>
</organism>
<gene>
    <name evidence="2" type="ORF">OU5_P0357</name>
</gene>
<evidence type="ECO:0000256" key="1">
    <source>
        <dbReference type="SAM" id="MobiDB-lite"/>
    </source>
</evidence>
<dbReference type="InterPro" id="IPR010751">
    <property type="entry name" value="TrfA"/>
</dbReference>
<dbReference type="AlphaFoldDB" id="A0A024EL25"/>
<geneLocation type="plasmid" evidence="3"/>